<accession>A0A9D2P6I7</accession>
<proteinExistence type="predicted"/>
<comment type="caution">
    <text evidence="2">The sequence shown here is derived from an EMBL/GenBank/DDBJ whole genome shotgun (WGS) entry which is preliminary data.</text>
</comment>
<dbReference type="InterPro" id="IPR001455">
    <property type="entry name" value="TusA-like"/>
</dbReference>
<dbReference type="Proteomes" id="UP000823895">
    <property type="component" value="Unassembled WGS sequence"/>
</dbReference>
<evidence type="ECO:0000313" key="3">
    <source>
        <dbReference type="Proteomes" id="UP000823895"/>
    </source>
</evidence>
<evidence type="ECO:0000313" key="2">
    <source>
        <dbReference type="EMBL" id="HJC44494.1"/>
    </source>
</evidence>
<organism evidence="2 3">
    <name type="scientific">Candidatus Mediterraneibacter gallistercoris</name>
    <dbReference type="NCBI Taxonomy" id="2838671"/>
    <lineage>
        <taxon>Bacteria</taxon>
        <taxon>Bacillati</taxon>
        <taxon>Bacillota</taxon>
        <taxon>Clostridia</taxon>
        <taxon>Lachnospirales</taxon>
        <taxon>Lachnospiraceae</taxon>
        <taxon>Mediterraneibacter</taxon>
    </lineage>
</organism>
<dbReference type="Pfam" id="PF01206">
    <property type="entry name" value="TusA"/>
    <property type="match status" value="1"/>
</dbReference>
<protein>
    <submittedName>
        <fullName evidence="2">Sulfurtransferase TusA family protein</fullName>
    </submittedName>
</protein>
<reference evidence="2" key="1">
    <citation type="journal article" date="2021" name="PeerJ">
        <title>Extensive microbial diversity within the chicken gut microbiome revealed by metagenomics and culture.</title>
        <authorList>
            <person name="Gilroy R."/>
            <person name="Ravi A."/>
            <person name="Getino M."/>
            <person name="Pursley I."/>
            <person name="Horton D.L."/>
            <person name="Alikhan N.F."/>
            <person name="Baker D."/>
            <person name="Gharbi K."/>
            <person name="Hall N."/>
            <person name="Watson M."/>
            <person name="Adriaenssens E.M."/>
            <person name="Foster-Nyarko E."/>
            <person name="Jarju S."/>
            <person name="Secka A."/>
            <person name="Antonio M."/>
            <person name="Oren A."/>
            <person name="Chaudhuri R.R."/>
            <person name="La Ragione R."/>
            <person name="Hildebrand F."/>
            <person name="Pallen M.J."/>
        </authorList>
    </citation>
    <scope>NUCLEOTIDE SEQUENCE</scope>
    <source>
        <strain evidence="2">CHK165-2605</strain>
    </source>
</reference>
<dbReference type="InterPro" id="IPR036868">
    <property type="entry name" value="TusA-like_sf"/>
</dbReference>
<dbReference type="SUPFAM" id="SSF64307">
    <property type="entry name" value="SirA-like"/>
    <property type="match status" value="1"/>
</dbReference>
<reference evidence="2" key="2">
    <citation type="submission" date="2021-04" db="EMBL/GenBank/DDBJ databases">
        <authorList>
            <person name="Gilroy R."/>
        </authorList>
    </citation>
    <scope>NUCLEOTIDE SEQUENCE</scope>
    <source>
        <strain evidence="2">CHK165-2605</strain>
    </source>
</reference>
<sequence length="52" mass="5908">MKEVDARGLSCPEPMMLTEEAVKSEKGAIRILVTEPHQRMNVEKCARDHGRE</sequence>
<feature type="domain" description="UPF0033" evidence="1">
    <location>
        <begin position="2"/>
        <end position="50"/>
    </location>
</feature>
<name>A0A9D2P6I7_9FIRM</name>
<dbReference type="Gene3D" id="3.30.110.40">
    <property type="entry name" value="TusA-like domain"/>
    <property type="match status" value="1"/>
</dbReference>
<gene>
    <name evidence="2" type="ORF">H9756_12615</name>
</gene>
<evidence type="ECO:0000259" key="1">
    <source>
        <dbReference type="Pfam" id="PF01206"/>
    </source>
</evidence>
<dbReference type="AlphaFoldDB" id="A0A9D2P6I7"/>
<dbReference type="EMBL" id="DWWI01000265">
    <property type="protein sequence ID" value="HJC44494.1"/>
    <property type="molecule type" value="Genomic_DNA"/>
</dbReference>
<feature type="non-terminal residue" evidence="2">
    <location>
        <position position="52"/>
    </location>
</feature>